<dbReference type="RefSeq" id="XP_067753016.1">
    <property type="nucleotide sequence ID" value="XM_067896859.1"/>
</dbReference>
<dbReference type="OrthoDB" id="272661at2759"/>
<organism evidence="2 3">
    <name type="scientific">Porcisia hertigi</name>
    <dbReference type="NCBI Taxonomy" id="2761500"/>
    <lineage>
        <taxon>Eukaryota</taxon>
        <taxon>Discoba</taxon>
        <taxon>Euglenozoa</taxon>
        <taxon>Kinetoplastea</taxon>
        <taxon>Metakinetoplastina</taxon>
        <taxon>Trypanosomatida</taxon>
        <taxon>Trypanosomatidae</taxon>
        <taxon>Leishmaniinae</taxon>
        <taxon>Porcisia</taxon>
    </lineage>
</organism>
<proteinExistence type="predicted"/>
<accession>A0A836L7A9</accession>
<comment type="caution">
    <text evidence="2">The sequence shown here is derived from an EMBL/GenBank/DDBJ whole genome shotgun (WGS) entry which is preliminary data.</text>
</comment>
<gene>
    <name evidence="2" type="ORF">JKF63_00810</name>
</gene>
<evidence type="ECO:0000313" key="2">
    <source>
        <dbReference type="EMBL" id="KAG5490688.1"/>
    </source>
</evidence>
<evidence type="ECO:0000256" key="1">
    <source>
        <dbReference type="SAM" id="MobiDB-lite"/>
    </source>
</evidence>
<keyword evidence="3" id="KW-1185">Reference proteome</keyword>
<sequence>MPTGARAPLLPCGTEVSVEKCFPLDDVPARSADCISWGPHNVLQVCTRWAVSMYLGNLLTPACQRSVRNHPLAHRDDGESVEVVVGAKWSTALLPEVYYPASARLCVQTTSNLVVYRVSRHGANRVVSSHGIGIACFRGGLARLPFHGDGTAAEASQKELHVPRSPAAKQPAIGRRSAGAAKVSVKSTSTKKMKPVSRTASTATGRKRGRSRNSPTPTTNSTSDDESASSSSSALSSRTPSSSSNSSRHDTDASSESKPPMSRLAPRSGASVAGEGKGTHAHEDAMLRCVDARERWRPPTATNAKEFSATPTESDDVSGVLDYLWLDQDDLLVLTCKGLHVVALSGHLSDEDAPVTLSLPTPLYRWGAEDEVAKLGFRGPAPLCMTTLFTDGLSAAAATATALKQLRRIVIIASPYMLRIMHVTSQSPEHSATMAHLAYIVEVPSLTSVPTSVCAVAVQRTGQTTTRTEHPPPGLEVDTVVFVSAPGAVLRGRFALGALSSFSDSASPAPYRRTVCQTDAHYGLDALRGEVCLRRLMVVPFVAHSRVTGTDAGNEGDCPTSPSPSLGHASVAVLGIGEKSVHMFLVCGPSSTALLRCPLLAGCSEMPPRTCAGIVGVALHPSGTLAVAAVQSGQASHEPTHLWPVSVDTCGGWLSRLVELGAFVPEAVAGTLHEASAPERAVAPYELRGSTLRCMLQQQTSTSFFLHEQLFPGSGAQSSEVHQYAQAHQQARQLPSTETIQAYRRWMMPGGMASSQRPCLAAMPARRRYLQLRAQFGVDVFLRWPLQVSTVACDSASGMSSVFVSPPSMEVMQASWLWWVLLRHICVLCPWDRPVVSELVLSNAVRILAKRYRYANMKPEGSEHFRDHAATMGGSACCSTRPDALDVDGAIAFVEAYIKAQKAALRKDSSHKQATSLSSFRLITVADCGGSVGPGRDDERSPREALTDASRPVAQLHWCVSSSWVSSLQTFLEATAYSNRRSAGLSSPSGSDASETASPHLFPCSLCDRPACVAFHLSLSSTSTHVPAGESSVTKGNPHNGSPASHTTLFSGSTLSPLSFFSESYVLTRCLACGLSDFAEGPRCRVCGGLLE</sequence>
<dbReference type="KEGG" id="phet:94286936"/>
<protein>
    <submittedName>
        <fullName evidence="2">Uncharacterized protein</fullName>
    </submittedName>
</protein>
<dbReference type="Proteomes" id="UP000674318">
    <property type="component" value="Unassembled WGS sequence"/>
</dbReference>
<dbReference type="AlphaFoldDB" id="A0A836L7A9"/>
<dbReference type="GeneID" id="94286936"/>
<dbReference type="EMBL" id="JAFJZO010000036">
    <property type="protein sequence ID" value="KAG5490688.1"/>
    <property type="molecule type" value="Genomic_DNA"/>
</dbReference>
<name>A0A836L7A9_9TRYP</name>
<feature type="compositionally biased region" description="Low complexity" evidence="1">
    <location>
        <begin position="212"/>
        <end position="246"/>
    </location>
</feature>
<reference evidence="2 3" key="1">
    <citation type="submission" date="2021-02" db="EMBL/GenBank/DDBJ databases">
        <title>Porcisia hertigi Genome sequencing and assembly.</title>
        <authorList>
            <person name="Almutairi H."/>
            <person name="Gatherer D."/>
        </authorList>
    </citation>
    <scope>NUCLEOTIDE SEQUENCE [LARGE SCALE GENOMIC DNA]</scope>
    <source>
        <strain evidence="2 3">C119</strain>
    </source>
</reference>
<feature type="region of interest" description="Disordered" evidence="1">
    <location>
        <begin position="152"/>
        <end position="282"/>
    </location>
</feature>
<evidence type="ECO:0000313" key="3">
    <source>
        <dbReference type="Proteomes" id="UP000674318"/>
    </source>
</evidence>